<feature type="domain" description="Restriction endonuclease type IV Mrr" evidence="2">
    <location>
        <begin position="168"/>
        <end position="288"/>
    </location>
</feature>
<dbReference type="Pfam" id="PF04471">
    <property type="entry name" value="Mrr_cat"/>
    <property type="match status" value="1"/>
</dbReference>
<evidence type="ECO:0000313" key="5">
    <source>
        <dbReference type="Proteomes" id="UP000236488"/>
    </source>
</evidence>
<dbReference type="GO" id="GO:0009307">
    <property type="term" value="P:DNA restriction-modification system"/>
    <property type="evidence" value="ECO:0007669"/>
    <property type="project" value="InterPro"/>
</dbReference>
<evidence type="ECO:0000259" key="2">
    <source>
        <dbReference type="Pfam" id="PF04471"/>
    </source>
</evidence>
<feature type="domain" description="Restriction system protein Mrr-like N-terminal" evidence="3">
    <location>
        <begin position="6"/>
        <end position="93"/>
    </location>
</feature>
<evidence type="ECO:0000313" key="4">
    <source>
        <dbReference type="EMBL" id="PNV65795.1"/>
    </source>
</evidence>
<feature type="region of interest" description="Disordered" evidence="1">
    <location>
        <begin position="118"/>
        <end position="138"/>
    </location>
</feature>
<gene>
    <name evidence="4" type="ORF">C2L80_04670</name>
</gene>
<evidence type="ECO:0000259" key="3">
    <source>
        <dbReference type="Pfam" id="PF14338"/>
    </source>
</evidence>
<evidence type="ECO:0000256" key="1">
    <source>
        <dbReference type="SAM" id="MobiDB-lite"/>
    </source>
</evidence>
<dbReference type="InterPro" id="IPR011856">
    <property type="entry name" value="tRNA_endonuc-like_dom_sf"/>
</dbReference>
<dbReference type="SUPFAM" id="SSF52980">
    <property type="entry name" value="Restriction endonuclease-like"/>
    <property type="match status" value="1"/>
</dbReference>
<proteinExistence type="predicted"/>
<dbReference type="InterPro" id="IPR007560">
    <property type="entry name" value="Restrct_endonuc_IV_Mrr"/>
</dbReference>
<dbReference type="PANTHER" id="PTHR30015">
    <property type="entry name" value="MRR RESTRICTION SYSTEM PROTEIN"/>
    <property type="match status" value="1"/>
</dbReference>
<dbReference type="GO" id="GO:0015666">
    <property type="term" value="F:restriction endodeoxyribonuclease activity"/>
    <property type="evidence" value="ECO:0007669"/>
    <property type="project" value="TreeGrafter"/>
</dbReference>
<keyword evidence="4" id="KW-0378">Hydrolase</keyword>
<dbReference type="InterPro" id="IPR011335">
    <property type="entry name" value="Restrct_endonuc-II-like"/>
</dbReference>
<name>A0A2K2U634_9ACTN</name>
<dbReference type="GO" id="GO:0003677">
    <property type="term" value="F:DNA binding"/>
    <property type="evidence" value="ECO:0007669"/>
    <property type="project" value="InterPro"/>
</dbReference>
<dbReference type="EMBL" id="PPEL01000017">
    <property type="protein sequence ID" value="PNV65795.1"/>
    <property type="molecule type" value="Genomic_DNA"/>
</dbReference>
<reference evidence="4 5" key="1">
    <citation type="journal article" date="2018" name="Int. J. Syst. Evol. Microbiol.">
        <title>Rubneribacter badeniensis gen. nov., sp. nov. and Enteroscipio rubneri gen. nov., sp. nov., new members of the Eggerthellaceae isolated from human faeces.</title>
        <authorList>
            <person name="Danylec N."/>
            <person name="Gobl A."/>
            <person name="Stoll D.A."/>
            <person name="Hetzer B."/>
            <person name="Kulling S.E."/>
            <person name="Huch M."/>
        </authorList>
    </citation>
    <scope>NUCLEOTIDE SEQUENCE [LARGE SCALE GENOMIC DNA]</scope>
    <source>
        <strain evidence="4 5">ResAG-85</strain>
    </source>
</reference>
<dbReference type="Pfam" id="PF14338">
    <property type="entry name" value="Mrr_N"/>
    <property type="match status" value="1"/>
</dbReference>
<dbReference type="InterPro" id="IPR025745">
    <property type="entry name" value="Mrr-like_N_dom"/>
</dbReference>
<dbReference type="AlphaFoldDB" id="A0A2K2U634"/>
<organism evidence="4 5">
    <name type="scientific">Rubneribacter badeniensis</name>
    <dbReference type="NCBI Taxonomy" id="2070688"/>
    <lineage>
        <taxon>Bacteria</taxon>
        <taxon>Bacillati</taxon>
        <taxon>Actinomycetota</taxon>
        <taxon>Coriobacteriia</taxon>
        <taxon>Eggerthellales</taxon>
        <taxon>Eggerthellaceae</taxon>
        <taxon>Rubneribacter</taxon>
    </lineage>
</organism>
<feature type="compositionally biased region" description="Basic and acidic residues" evidence="1">
    <location>
        <begin position="118"/>
        <end position="129"/>
    </location>
</feature>
<sequence>MAVPKYDEMMLPVLKRLGDERDFEPLTSKQIREHVALHFALGEDERAEQIPSGFARYANNAQWACTYLKQAGLIASPKRGSFRITERGRSLLAEGVGKIDRQMLLRYPEFREFLSRGGRKGDAASREPLKGGAADADGGVAPEDALEASFGSINAALASELLDAVVQQTPEFFERLVVDLLLAMGYGDAKAGSGTTTKRTDDEGIDGVVREDKLGFSSIYVQAKRWAVDRSVGRPELRAFVGALTGAGASKGLFITTASFSSKAREYAEKQHAVSLVLVDGGELAQLMIAHDVGVSVRRRYEIKGLDRDYFDAGL</sequence>
<dbReference type="RefSeq" id="WP_087198714.1">
    <property type="nucleotide sequence ID" value="NZ_PPEL01000017.1"/>
</dbReference>
<dbReference type="PANTHER" id="PTHR30015:SF7">
    <property type="entry name" value="TYPE IV METHYL-DIRECTED RESTRICTION ENZYME ECOKMRR"/>
    <property type="match status" value="1"/>
</dbReference>
<comment type="caution">
    <text evidence="4">The sequence shown here is derived from an EMBL/GenBank/DDBJ whole genome shotgun (WGS) entry which is preliminary data.</text>
</comment>
<accession>A0A2K2U634</accession>
<dbReference type="Gene3D" id="3.40.1350.10">
    <property type="match status" value="1"/>
</dbReference>
<protein>
    <submittedName>
        <fullName evidence="4">Restriction endonuclease</fullName>
    </submittedName>
</protein>
<keyword evidence="4" id="KW-0540">Nuclease</keyword>
<keyword evidence="4" id="KW-0255">Endonuclease</keyword>
<dbReference type="InterPro" id="IPR052906">
    <property type="entry name" value="Type_IV_Methyl-Rstrct_Enzyme"/>
</dbReference>
<keyword evidence="5" id="KW-1185">Reference proteome</keyword>
<dbReference type="Proteomes" id="UP000236488">
    <property type="component" value="Unassembled WGS sequence"/>
</dbReference>